<evidence type="ECO:0000256" key="6">
    <source>
        <dbReference type="ARBA" id="ARBA00022786"/>
    </source>
</evidence>
<dbReference type="EMBL" id="BSYR01000035">
    <property type="protein sequence ID" value="GMI99626.1"/>
    <property type="molecule type" value="Genomic_DNA"/>
</dbReference>
<dbReference type="GO" id="GO:0004672">
    <property type="term" value="F:protein kinase activity"/>
    <property type="evidence" value="ECO:0007669"/>
    <property type="project" value="InterPro"/>
</dbReference>
<dbReference type="InterPro" id="IPR013083">
    <property type="entry name" value="Znf_RING/FYVE/PHD"/>
</dbReference>
<comment type="function">
    <text evidence="2">Functions as an E3 ubiquitin ligase.</text>
</comment>
<reference evidence="11" key="1">
    <citation type="submission" date="2023-05" db="EMBL/GenBank/DDBJ databases">
        <title>Genome and transcriptome analyses reveal genes involved in the formation of fine ridges on petal epidermal cells in Hibiscus trionum.</title>
        <authorList>
            <person name="Koshimizu S."/>
            <person name="Masuda S."/>
            <person name="Ishii T."/>
            <person name="Shirasu K."/>
            <person name="Hoshino A."/>
            <person name="Arita M."/>
        </authorList>
    </citation>
    <scope>NUCLEOTIDE SEQUENCE</scope>
    <source>
        <strain evidence="11">Hamamatsu line</strain>
    </source>
</reference>
<dbReference type="Gene3D" id="1.10.510.10">
    <property type="entry name" value="Transferase(Phosphotransferase) domain 1"/>
    <property type="match status" value="1"/>
</dbReference>
<dbReference type="InterPro" id="IPR001245">
    <property type="entry name" value="Ser-Thr/Tyr_kinase_cat_dom"/>
</dbReference>
<dbReference type="EC" id="2.3.2.27" evidence="4"/>
<evidence type="ECO:0000256" key="5">
    <source>
        <dbReference type="ARBA" id="ARBA00022679"/>
    </source>
</evidence>
<comment type="catalytic activity">
    <reaction evidence="1">
        <text>S-ubiquitinyl-[E2 ubiquitin-conjugating enzyme]-L-cysteine + [acceptor protein]-L-lysine = [E2 ubiquitin-conjugating enzyme]-L-cysteine + N(6)-ubiquitinyl-[acceptor protein]-L-lysine.</text>
        <dbReference type="EC" id="2.3.2.27"/>
    </reaction>
</comment>
<dbReference type="InterPro" id="IPR000719">
    <property type="entry name" value="Prot_kinase_dom"/>
</dbReference>
<dbReference type="CDD" id="cd16655">
    <property type="entry name" value="RING-Ubox_WDSUB1-like"/>
    <property type="match status" value="1"/>
</dbReference>
<dbReference type="GO" id="GO:0016567">
    <property type="term" value="P:protein ubiquitination"/>
    <property type="evidence" value="ECO:0007669"/>
    <property type="project" value="InterPro"/>
</dbReference>
<dbReference type="PANTHER" id="PTHR45647:SF22">
    <property type="entry name" value="U-BOX DOMAIN-CONTAINING PROTEIN 32"/>
    <property type="match status" value="1"/>
</dbReference>
<dbReference type="Gene3D" id="3.40.50.620">
    <property type="entry name" value="HUPs"/>
    <property type="match status" value="1"/>
</dbReference>
<evidence type="ECO:0000256" key="3">
    <source>
        <dbReference type="ARBA" id="ARBA00004906"/>
    </source>
</evidence>
<dbReference type="InterPro" id="IPR051348">
    <property type="entry name" value="U-box_ubiquitin_ligases"/>
</dbReference>
<sequence length="870" mass="98570">MGSLDREIEGERESGAEEVVFVAVGRNVEKSKTALNWAVDNFPGKKICVLHVHRPTHVLALTDGKRGRGKLKQHAVEAFQKLERQKLRECLDEYLLILDHSGVQADAVWIEMDSVERGITEIIARQNIRWLVMGAAADKYYSMKLVELKSKKAIFVRQNAPVSCHIWFVCKGCLIYTRAGRKERSSREVATPSPPLDSHLRIEQSEILLSEAVLRKRLRELEVETDVVRGNLRSTSMRSEDPDLCTNGIGRKEGSSREITTPSPPLDSPVSTAQSEILLSESVLRKRLQELKVDIDAVRGNLRSNSWRLEHPNSSTDGVVDTDGSTLLQMDEEEQHQGQASNETDEQVEVSTIDDHNLKQEALAETMRRRKEENDAMEAISKAEALESLCVKEMSKRKEAEEFLEREKQDVQKVKDQLDGFIKELQKVKEQRVILESQIAESRCMAEQLEDKMFSAVELLISFKKQRDDMRIEHGNAMRVLKKLRKLANRGDASFPGTQILEFSFMEINNATRNFDPSWKIGEGRYGSVYKGFLRHLNVSIKMLPSYGSQSLLEFENEVEILCRVKHPNLVTIIGTCPESRSLVFEYLRSGSLEERLACKNKTPPLPWQTRIRIASEICSALIFLHSNKPCIPHGNLKPSKVLLDSNFVSKLIDSGIYRLIPRGEDSDISSSSRTKSNPKVASVYTDPVYLENREVTRESDVYSFGMILLRLLTGRPASGILKDVECALETENFNTVLDWTAGKWPLEDAQLLAQLALRCCDMQPLNRPDMSEIWNLLGPVKDSCINSAPCLEAKELRRAPPHFVCPVFQDVMKDPLIAADGFTYEADAIRGWLESGHDTSPMTNLTLDHCNLVPNYALHQAIQEWQQQY</sequence>
<evidence type="ECO:0000256" key="2">
    <source>
        <dbReference type="ARBA" id="ARBA00003861"/>
    </source>
</evidence>
<organism evidence="11 12">
    <name type="scientific">Hibiscus trionum</name>
    <name type="common">Flower of an hour</name>
    <dbReference type="NCBI Taxonomy" id="183268"/>
    <lineage>
        <taxon>Eukaryota</taxon>
        <taxon>Viridiplantae</taxon>
        <taxon>Streptophyta</taxon>
        <taxon>Embryophyta</taxon>
        <taxon>Tracheophyta</taxon>
        <taxon>Spermatophyta</taxon>
        <taxon>Magnoliopsida</taxon>
        <taxon>eudicotyledons</taxon>
        <taxon>Gunneridae</taxon>
        <taxon>Pentapetalae</taxon>
        <taxon>rosids</taxon>
        <taxon>malvids</taxon>
        <taxon>Malvales</taxon>
        <taxon>Malvaceae</taxon>
        <taxon>Malvoideae</taxon>
        <taxon>Hibiscus</taxon>
    </lineage>
</organism>
<feature type="domain" description="Protein kinase" evidence="9">
    <location>
        <begin position="515"/>
        <end position="786"/>
    </location>
</feature>
<feature type="coiled-coil region" evidence="7">
    <location>
        <begin position="369"/>
        <end position="452"/>
    </location>
</feature>
<dbReference type="InterPro" id="IPR003613">
    <property type="entry name" value="Ubox_domain"/>
</dbReference>
<dbReference type="SUPFAM" id="SSF57850">
    <property type="entry name" value="RING/U-box"/>
    <property type="match status" value="1"/>
</dbReference>
<evidence type="ECO:0000259" key="10">
    <source>
        <dbReference type="PROSITE" id="PS51698"/>
    </source>
</evidence>
<dbReference type="PROSITE" id="PS50011">
    <property type="entry name" value="PROTEIN_KINASE_DOM"/>
    <property type="match status" value="1"/>
</dbReference>
<gene>
    <name evidence="11" type="ORF">HRI_003631900</name>
</gene>
<dbReference type="OrthoDB" id="4062651at2759"/>
<dbReference type="Pfam" id="PF07714">
    <property type="entry name" value="PK_Tyr_Ser-Thr"/>
    <property type="match status" value="1"/>
</dbReference>
<keyword evidence="7" id="KW-0175">Coiled coil</keyword>
<dbReference type="AlphaFoldDB" id="A0A9W7IR45"/>
<dbReference type="PANTHER" id="PTHR45647">
    <property type="entry name" value="OS02G0152300 PROTEIN"/>
    <property type="match status" value="1"/>
</dbReference>
<keyword evidence="6" id="KW-0833">Ubl conjugation pathway</keyword>
<comment type="caution">
    <text evidence="11">The sequence shown here is derived from an EMBL/GenBank/DDBJ whole genome shotgun (WGS) entry which is preliminary data.</text>
</comment>
<evidence type="ECO:0000256" key="1">
    <source>
        <dbReference type="ARBA" id="ARBA00000900"/>
    </source>
</evidence>
<evidence type="ECO:0000256" key="8">
    <source>
        <dbReference type="SAM" id="MobiDB-lite"/>
    </source>
</evidence>
<protein>
    <recommendedName>
        <fullName evidence="4">RING-type E3 ubiquitin transferase</fullName>
        <ecNumber evidence="4">2.3.2.27</ecNumber>
    </recommendedName>
</protein>
<proteinExistence type="predicted"/>
<feature type="region of interest" description="Disordered" evidence="8">
    <location>
        <begin position="233"/>
        <end position="272"/>
    </location>
</feature>
<evidence type="ECO:0000313" key="12">
    <source>
        <dbReference type="Proteomes" id="UP001165190"/>
    </source>
</evidence>
<accession>A0A9W7IR45</accession>
<dbReference type="CDD" id="cd01989">
    <property type="entry name" value="USP_STK_Ubox_N"/>
    <property type="match status" value="1"/>
</dbReference>
<keyword evidence="5" id="KW-0808">Transferase</keyword>
<comment type="pathway">
    <text evidence="3">Protein modification; protein ubiquitination.</text>
</comment>
<evidence type="ECO:0000313" key="11">
    <source>
        <dbReference type="EMBL" id="GMI99626.1"/>
    </source>
</evidence>
<dbReference type="Proteomes" id="UP001165190">
    <property type="component" value="Unassembled WGS sequence"/>
</dbReference>
<dbReference type="SUPFAM" id="SSF56112">
    <property type="entry name" value="Protein kinase-like (PK-like)"/>
    <property type="match status" value="1"/>
</dbReference>
<dbReference type="PROSITE" id="PS51698">
    <property type="entry name" value="U_BOX"/>
    <property type="match status" value="1"/>
</dbReference>
<keyword evidence="12" id="KW-1185">Reference proteome</keyword>
<feature type="domain" description="U-box" evidence="10">
    <location>
        <begin position="799"/>
        <end position="870"/>
    </location>
</feature>
<name>A0A9W7IR45_HIBTR</name>
<feature type="region of interest" description="Disordered" evidence="8">
    <location>
        <begin position="332"/>
        <end position="356"/>
    </location>
</feature>
<dbReference type="InterPro" id="IPR011009">
    <property type="entry name" value="Kinase-like_dom_sf"/>
</dbReference>
<evidence type="ECO:0000259" key="9">
    <source>
        <dbReference type="PROSITE" id="PS50011"/>
    </source>
</evidence>
<evidence type="ECO:0000256" key="7">
    <source>
        <dbReference type="SAM" id="Coils"/>
    </source>
</evidence>
<dbReference type="Gene3D" id="3.30.200.20">
    <property type="entry name" value="Phosphorylase Kinase, domain 1"/>
    <property type="match status" value="1"/>
</dbReference>
<dbReference type="InterPro" id="IPR014729">
    <property type="entry name" value="Rossmann-like_a/b/a_fold"/>
</dbReference>
<dbReference type="Gene3D" id="3.30.40.10">
    <property type="entry name" value="Zinc/RING finger domain, C3HC4 (zinc finger)"/>
    <property type="match status" value="1"/>
</dbReference>
<dbReference type="SUPFAM" id="SSF52402">
    <property type="entry name" value="Adenine nucleotide alpha hydrolases-like"/>
    <property type="match status" value="1"/>
</dbReference>
<evidence type="ECO:0000256" key="4">
    <source>
        <dbReference type="ARBA" id="ARBA00012483"/>
    </source>
</evidence>
<dbReference type="GO" id="GO:0061630">
    <property type="term" value="F:ubiquitin protein ligase activity"/>
    <property type="evidence" value="ECO:0007669"/>
    <property type="project" value="UniProtKB-EC"/>
</dbReference>
<dbReference type="Pfam" id="PF04564">
    <property type="entry name" value="U-box"/>
    <property type="match status" value="1"/>
</dbReference>
<dbReference type="GO" id="GO:0005524">
    <property type="term" value="F:ATP binding"/>
    <property type="evidence" value="ECO:0007669"/>
    <property type="project" value="InterPro"/>
</dbReference>
<dbReference type="SMART" id="SM00504">
    <property type="entry name" value="Ubox"/>
    <property type="match status" value="1"/>
</dbReference>